<organism evidence="4 5">
    <name type="scientific">Nesterenkonia alkaliphila</name>
    <dbReference type="NCBI Taxonomy" id="1463631"/>
    <lineage>
        <taxon>Bacteria</taxon>
        <taxon>Bacillati</taxon>
        <taxon>Actinomycetota</taxon>
        <taxon>Actinomycetes</taxon>
        <taxon>Micrococcales</taxon>
        <taxon>Micrococcaceae</taxon>
        <taxon>Nesterenkonia</taxon>
    </lineage>
</organism>
<dbReference type="SUPFAM" id="SSF52540">
    <property type="entry name" value="P-loop containing nucleoside triphosphate hydrolases"/>
    <property type="match status" value="1"/>
</dbReference>
<feature type="compositionally biased region" description="Basic and acidic residues" evidence="2">
    <location>
        <begin position="1052"/>
        <end position="1068"/>
    </location>
</feature>
<dbReference type="InterPro" id="IPR014862">
    <property type="entry name" value="TrwC"/>
</dbReference>
<dbReference type="Pfam" id="PF08751">
    <property type="entry name" value="TrwC"/>
    <property type="match status" value="1"/>
</dbReference>
<dbReference type="InterPro" id="IPR027417">
    <property type="entry name" value="P-loop_NTPase"/>
</dbReference>
<evidence type="ECO:0000256" key="1">
    <source>
        <dbReference type="SAM" id="Coils"/>
    </source>
</evidence>
<accession>A0A7K1UJ47</accession>
<dbReference type="Gene3D" id="3.40.50.300">
    <property type="entry name" value="P-loop containing nucleotide triphosphate hydrolases"/>
    <property type="match status" value="2"/>
</dbReference>
<keyword evidence="1" id="KW-0175">Coiled coil</keyword>
<feature type="region of interest" description="Disordered" evidence="2">
    <location>
        <begin position="1048"/>
        <end position="1088"/>
    </location>
</feature>
<feature type="region of interest" description="Disordered" evidence="2">
    <location>
        <begin position="1123"/>
        <end position="1170"/>
    </location>
</feature>
<evidence type="ECO:0000259" key="3">
    <source>
        <dbReference type="Pfam" id="PF08751"/>
    </source>
</evidence>
<dbReference type="NCBIfam" id="NF041492">
    <property type="entry name" value="MobF"/>
    <property type="match status" value="1"/>
</dbReference>
<dbReference type="OrthoDB" id="4524286at2"/>
<dbReference type="Gene3D" id="2.30.30.940">
    <property type="match status" value="1"/>
</dbReference>
<dbReference type="EMBL" id="WRPM01000067">
    <property type="protein sequence ID" value="MVT26489.1"/>
    <property type="molecule type" value="Genomic_DNA"/>
</dbReference>
<feature type="domain" description="TrwC relaxase" evidence="3">
    <location>
        <begin position="31"/>
        <end position="324"/>
    </location>
</feature>
<dbReference type="Proteomes" id="UP000460157">
    <property type="component" value="Unassembled WGS sequence"/>
</dbReference>
<evidence type="ECO:0000256" key="2">
    <source>
        <dbReference type="SAM" id="MobiDB-lite"/>
    </source>
</evidence>
<proteinExistence type="predicted"/>
<comment type="caution">
    <text evidence="4">The sequence shown here is derived from an EMBL/GenBank/DDBJ whole genome shotgun (WGS) entry which is preliminary data.</text>
</comment>
<keyword evidence="5" id="KW-1185">Reference proteome</keyword>
<reference evidence="4 5" key="1">
    <citation type="submission" date="2019-12" db="EMBL/GenBank/DDBJ databases">
        <title>Nesterenkonia muleiensis sp. nov., a novel actinobacterium isolated from sap of Populus euphratica.</title>
        <authorList>
            <person name="Wang R."/>
        </authorList>
    </citation>
    <scope>NUCLEOTIDE SEQUENCE [LARGE SCALE GENOMIC DNA]</scope>
    <source>
        <strain evidence="4 5">F10</strain>
    </source>
</reference>
<gene>
    <name evidence="4" type="ORF">GNZ21_09000</name>
</gene>
<sequence length="1170" mass="127152">MLPLVFHRGRVCDVRCGMKGGVILFRGNGTAARRYLESDRAQADEYYLEAGTALAEFSVLDNDGEVVGEGVLDPEQYAAWVDWINPLTGESMGTPREPGEGRQGSPRFAEMVINTPKSLSVAAALHPEVSEALDVAQKHAMDQMRAWLGQHSVTRVGPRGKQEVVPVEQLETVSVVHRTSRAGDPHRHIHFQIGTRVWAASKWRGLDTAALFKQQGALRALGTAVLAAHPQLAETLHEHGLTLDPVTGEVTELVPFNDQMSKRAVQVRKNLTRMEAEWEEGHPGQEPGPVVRSKLVAMAWDHERPAKKPSQLSTEAGWRRELRDAGYTPETPQTAHPPAVSLDDLRVQEVANRALDRCAASASTWTRHMVQEQATRIVTEAGVRAEPDAITEFVTSATRLATEDCLSVLPPDAPQVDHVAHLTSVQVIRVETELRDLLEARVTGRTHEAPDVSKLAEQHGLDAGQVEAAAAVASADPLVVIEGAAGAGKTTMLGAAIAAAQQDRRRMRVVAPTKKAADVAAKELGVPADSVAKLVHAHGWRWNRDGVWTRLAPGNVDPETGETYTGPPENARLQPGERVVVDEAGMLDQDTALALLTVAAETGATVALVGDRAQLPAVGRGGVLDMAAQITGATIDMTGVHRFTDPDYADLTVQMRTGSNPALVFDRLNDLGLIHLHDTEETAREYIAAATAGEGAITVATNDEARALNERIRETRVQSGVVDDARTVTGSDGLDIGAGDLVQTRKNDSTLKVANRQTWIVQHVEDDGTVWAKETGTGRKHQHTVTLPAEYVTQQAHLAYASTAYGVQGATVAEADTLLSDGLSAAGLYVGMTRGQNQNRLHIVAEGLDEARGEFTAAMERDRADRGLATATHTAGAAVAGLTDDGPVKLVNTERAHLRKRIAKAEGEVDKWQQAIEAFTEQRETHRAEQEEHEGGVAAAESHAEQVRAEVTEPLIEQATVDGNEYLTARSALGEAETAHRSAGRLKKRTTARTLDEAGTEHRTVEQSVRERWGSLPQTTTNVQAWAQAVAQQHADVDLRVVDADQQAENARTGKRELSERHRAERAGLSRRYFTRDPIGTHPGQERAQVELDRWQHRADNLRRDLGDIERLPINEAAELVSQRRAKAQARRQAAERARSRSQSQLTDTDLGPTRRPPPRPRPSRDGIGM</sequence>
<dbReference type="AlphaFoldDB" id="A0A7K1UJ47"/>
<dbReference type="CDD" id="cd17933">
    <property type="entry name" value="DEXSc_RecD-like"/>
    <property type="match status" value="1"/>
</dbReference>
<name>A0A7K1UJ47_9MICC</name>
<evidence type="ECO:0000313" key="5">
    <source>
        <dbReference type="Proteomes" id="UP000460157"/>
    </source>
</evidence>
<protein>
    <submittedName>
        <fullName evidence="4">AAA family ATPase</fullName>
    </submittedName>
</protein>
<feature type="coiled-coil region" evidence="1">
    <location>
        <begin position="888"/>
        <end position="929"/>
    </location>
</feature>
<dbReference type="Pfam" id="PF13604">
    <property type="entry name" value="AAA_30"/>
    <property type="match status" value="1"/>
</dbReference>
<evidence type="ECO:0000313" key="4">
    <source>
        <dbReference type="EMBL" id="MVT26489.1"/>
    </source>
</evidence>
<dbReference type="SUPFAM" id="SSF55464">
    <property type="entry name" value="Origin of replication-binding domain, RBD-like"/>
    <property type="match status" value="1"/>
</dbReference>